<dbReference type="InterPro" id="IPR050469">
    <property type="entry name" value="Diguanylate_Cyclase"/>
</dbReference>
<dbReference type="EMBL" id="CP069362">
    <property type="protein sequence ID" value="WGS65545.1"/>
    <property type="molecule type" value="Genomic_DNA"/>
</dbReference>
<proteinExistence type="predicted"/>
<dbReference type="PROSITE" id="PS50887">
    <property type="entry name" value="GGDEF"/>
    <property type="match status" value="1"/>
</dbReference>
<evidence type="ECO:0000259" key="1">
    <source>
        <dbReference type="PROSITE" id="PS50887"/>
    </source>
</evidence>
<dbReference type="SMART" id="SM00267">
    <property type="entry name" value="GGDEF"/>
    <property type="match status" value="1"/>
</dbReference>
<dbReference type="RefSeq" id="WP_281000074.1">
    <property type="nucleotide sequence ID" value="NZ_CP069362.1"/>
</dbReference>
<dbReference type="Proteomes" id="UP001232493">
    <property type="component" value="Chromosome"/>
</dbReference>
<protein>
    <submittedName>
        <fullName evidence="2">GGDEF domain-containing protein</fullName>
    </submittedName>
</protein>
<dbReference type="Pfam" id="PF00990">
    <property type="entry name" value="GGDEF"/>
    <property type="match status" value="1"/>
</dbReference>
<evidence type="ECO:0000313" key="2">
    <source>
        <dbReference type="EMBL" id="WGS65545.1"/>
    </source>
</evidence>
<evidence type="ECO:0000313" key="3">
    <source>
        <dbReference type="Proteomes" id="UP001232493"/>
    </source>
</evidence>
<dbReference type="Gene3D" id="3.30.450.40">
    <property type="match status" value="1"/>
</dbReference>
<dbReference type="SUPFAM" id="SSF55073">
    <property type="entry name" value="Nucleotide cyclase"/>
    <property type="match status" value="1"/>
</dbReference>
<dbReference type="Gene3D" id="3.30.70.270">
    <property type="match status" value="1"/>
</dbReference>
<dbReference type="InterPro" id="IPR043128">
    <property type="entry name" value="Rev_trsase/Diguanyl_cyclase"/>
</dbReference>
<feature type="domain" description="GGDEF" evidence="1">
    <location>
        <begin position="346"/>
        <end position="464"/>
    </location>
</feature>
<name>A0ABY8PSE8_9BACT</name>
<keyword evidence="3" id="KW-1185">Reference proteome</keyword>
<organism evidence="2 3">
    <name type="scientific">Marinitoga aeolica</name>
    <dbReference type="NCBI Taxonomy" id="2809031"/>
    <lineage>
        <taxon>Bacteria</taxon>
        <taxon>Thermotogati</taxon>
        <taxon>Thermotogota</taxon>
        <taxon>Thermotogae</taxon>
        <taxon>Petrotogales</taxon>
        <taxon>Petrotogaceae</taxon>
        <taxon>Marinitoga</taxon>
    </lineage>
</organism>
<dbReference type="InterPro" id="IPR000160">
    <property type="entry name" value="GGDEF_dom"/>
</dbReference>
<dbReference type="PANTHER" id="PTHR45138">
    <property type="entry name" value="REGULATORY COMPONENTS OF SENSORY TRANSDUCTION SYSTEM"/>
    <property type="match status" value="1"/>
</dbReference>
<dbReference type="InterPro" id="IPR029787">
    <property type="entry name" value="Nucleotide_cyclase"/>
</dbReference>
<dbReference type="PANTHER" id="PTHR45138:SF23">
    <property type="entry name" value="SIGNALING PROTEIN"/>
    <property type="match status" value="1"/>
</dbReference>
<dbReference type="SUPFAM" id="SSF55781">
    <property type="entry name" value="GAF domain-like"/>
    <property type="match status" value="1"/>
</dbReference>
<dbReference type="CDD" id="cd01949">
    <property type="entry name" value="GGDEF"/>
    <property type="match status" value="1"/>
</dbReference>
<dbReference type="NCBIfam" id="TIGR00254">
    <property type="entry name" value="GGDEF"/>
    <property type="match status" value="1"/>
</dbReference>
<sequence length="464" mass="55347">MNDKVKNIIFEKHFENENMGILIIHKREVEYLNNAFKRIAKLFDVNLEEISPLEIYFDYKNYVKIKSDITKLHNLMDYINIFQNANNEISFKDVKEFKERYIEIGFEGVIIENEKYYVITVLDVTNEIKLLDYKYLEISKKISEISFKELSKLNFNSRRTYEKIFNVLKEYDIIKEIAIATLKDKNKIYIEFGIIDDIVLTGKEFLRSNKTLTSYVIDYNKKIYISDSLNYELPYGYKIHHVGARPKPYSVYGVPLKDENDEVYGAILYERPKNDRFTKLEFALLDEITYAIQSVIRFNNLYRELYQEKEKYYEMSIKDHLTKAYNRNFLGEYLKKIYEQSKRYGDLITISFIDIDDFKMINDIYGHDYGDMCLILFSEVVNENIRESDIFARYGGDEFIIIFPNTNIEDSKKIMNRIKEKLKHSEFPISISFGITELDETITLTENLKKVDTLMYEMKKTKKC</sequence>
<dbReference type="InterPro" id="IPR029016">
    <property type="entry name" value="GAF-like_dom_sf"/>
</dbReference>
<accession>A0ABY8PSE8</accession>
<reference evidence="2 3" key="1">
    <citation type="submission" date="2021-02" db="EMBL/GenBank/DDBJ databases">
        <title>Characterization of Marinitoga sp. nov. str. BP5-C20A.</title>
        <authorList>
            <person name="Erauso G."/>
            <person name="Postec A."/>
        </authorList>
    </citation>
    <scope>NUCLEOTIDE SEQUENCE [LARGE SCALE GENOMIC DNA]</scope>
    <source>
        <strain evidence="2 3">BP5-C20A</strain>
    </source>
</reference>
<gene>
    <name evidence="2" type="ORF">JRV97_03040</name>
</gene>